<evidence type="ECO:0000256" key="4">
    <source>
        <dbReference type="SAM" id="MobiDB-lite"/>
    </source>
</evidence>
<evidence type="ECO:0000313" key="6">
    <source>
        <dbReference type="Proteomes" id="UP000887577"/>
    </source>
</evidence>
<dbReference type="InterPro" id="IPR035979">
    <property type="entry name" value="RBD_domain_sf"/>
</dbReference>
<evidence type="ECO:0000259" key="5">
    <source>
        <dbReference type="PROSITE" id="PS50102"/>
    </source>
</evidence>
<evidence type="ECO:0000256" key="2">
    <source>
        <dbReference type="ARBA" id="ARBA00023242"/>
    </source>
</evidence>
<keyword evidence="3" id="KW-0694">RNA-binding</keyword>
<feature type="compositionally biased region" description="Low complexity" evidence="4">
    <location>
        <begin position="93"/>
        <end position="136"/>
    </location>
</feature>
<dbReference type="SMART" id="SM00360">
    <property type="entry name" value="RRM"/>
    <property type="match status" value="1"/>
</dbReference>
<dbReference type="PANTHER" id="PTHR48033">
    <property type="entry name" value="RNA-BINDING (RRM/RBD/RNP MOTIFS) FAMILY PROTEIN"/>
    <property type="match status" value="1"/>
</dbReference>
<evidence type="ECO:0000313" key="7">
    <source>
        <dbReference type="WBParaSite" id="PSU_v2.g6719.t1"/>
    </source>
</evidence>
<dbReference type="GO" id="GO:0000785">
    <property type="term" value="C:chromatin"/>
    <property type="evidence" value="ECO:0007669"/>
    <property type="project" value="TreeGrafter"/>
</dbReference>
<dbReference type="WBParaSite" id="PSU_v2.g6719.t1">
    <property type="protein sequence ID" value="PSU_v2.g6719.t1"/>
    <property type="gene ID" value="PSU_v2.g6719"/>
</dbReference>
<feature type="region of interest" description="Disordered" evidence="4">
    <location>
        <begin position="90"/>
        <end position="145"/>
    </location>
</feature>
<feature type="domain" description="RRM" evidence="5">
    <location>
        <begin position="20"/>
        <end position="96"/>
    </location>
</feature>
<comment type="subcellular location">
    <subcellularLocation>
        <location evidence="1">Nucleus</location>
    </subcellularLocation>
</comment>
<dbReference type="GO" id="GO:0003723">
    <property type="term" value="F:RNA binding"/>
    <property type="evidence" value="ECO:0007669"/>
    <property type="project" value="UniProtKB-UniRule"/>
</dbReference>
<evidence type="ECO:0000256" key="3">
    <source>
        <dbReference type="PROSITE-ProRule" id="PRU00176"/>
    </source>
</evidence>
<keyword evidence="6" id="KW-1185">Reference proteome</keyword>
<protein>
    <submittedName>
        <fullName evidence="7">RRM domain-containing protein</fullName>
    </submittedName>
</protein>
<name>A0A914Z2Z4_9BILA</name>
<organism evidence="6 7">
    <name type="scientific">Panagrolaimus superbus</name>
    <dbReference type="NCBI Taxonomy" id="310955"/>
    <lineage>
        <taxon>Eukaryota</taxon>
        <taxon>Metazoa</taxon>
        <taxon>Ecdysozoa</taxon>
        <taxon>Nematoda</taxon>
        <taxon>Chromadorea</taxon>
        <taxon>Rhabditida</taxon>
        <taxon>Tylenchina</taxon>
        <taxon>Panagrolaimomorpha</taxon>
        <taxon>Panagrolaimoidea</taxon>
        <taxon>Panagrolaimidae</taxon>
        <taxon>Panagrolaimus</taxon>
    </lineage>
</organism>
<proteinExistence type="predicted"/>
<reference evidence="7" key="1">
    <citation type="submission" date="2022-11" db="UniProtKB">
        <authorList>
            <consortium name="WormBaseParasite"/>
        </authorList>
    </citation>
    <scope>IDENTIFICATION</scope>
</reference>
<dbReference type="PANTHER" id="PTHR48033:SF10">
    <property type="entry name" value="RNA-BINDING PROTEIN SQUID"/>
    <property type="match status" value="1"/>
</dbReference>
<accession>A0A914Z2Z4</accession>
<dbReference type="InterPro" id="IPR012677">
    <property type="entry name" value="Nucleotide-bd_a/b_plait_sf"/>
</dbReference>
<dbReference type="Gene3D" id="3.30.70.330">
    <property type="match status" value="1"/>
</dbReference>
<keyword evidence="2" id="KW-0539">Nucleus</keyword>
<dbReference type="InterPro" id="IPR000504">
    <property type="entry name" value="RRM_dom"/>
</dbReference>
<sequence length="145" mass="16096">MLPMAISSPYFLNDDSIPDCKIYLSGIHWDYHTVDEIRQHFEMFGNIEQVEILGNPRGAGFIVYDDKECVKKCKAHGMIHVINGKHVEIRTDPSISNSPSSSAAAQPQRQHKLSGSQGYNSQQNSRTSTPSSISSTEYPALGSIR</sequence>
<evidence type="ECO:0000256" key="1">
    <source>
        <dbReference type="ARBA" id="ARBA00004123"/>
    </source>
</evidence>
<dbReference type="AlphaFoldDB" id="A0A914Z2Z4"/>
<dbReference type="PROSITE" id="PS50102">
    <property type="entry name" value="RRM"/>
    <property type="match status" value="1"/>
</dbReference>
<dbReference type="GO" id="GO:0010468">
    <property type="term" value="P:regulation of gene expression"/>
    <property type="evidence" value="ECO:0007669"/>
    <property type="project" value="TreeGrafter"/>
</dbReference>
<dbReference type="SUPFAM" id="SSF54928">
    <property type="entry name" value="RNA-binding domain, RBD"/>
    <property type="match status" value="1"/>
</dbReference>
<dbReference type="Pfam" id="PF00076">
    <property type="entry name" value="RRM_1"/>
    <property type="match status" value="1"/>
</dbReference>
<dbReference type="GO" id="GO:0005654">
    <property type="term" value="C:nucleoplasm"/>
    <property type="evidence" value="ECO:0007669"/>
    <property type="project" value="TreeGrafter"/>
</dbReference>
<dbReference type="Proteomes" id="UP000887577">
    <property type="component" value="Unplaced"/>
</dbReference>